<sequence length="249" mass="25523">MKTLLLKAAAAAAVILLAAGAPANAELVPEGPVPEGAVKLYLKDHQDLPMAAADGKPRLASTGDLWELSGEAMQDLGEFKIVHQASGECLAADTGGGGETAPVSLVDCANAHTWTIIYHNPGHKDFRFVAPGDYLLGLRERSDAVKGAEVLAIHSAPGDSMHFHEWLTESGTEATPPPGEITPAPGEATPPPSEDPSASPSEAAAVPVASLPTTGGALGAGIGAGIVALAGGTALVLWWQRRRALRSDW</sequence>
<feature type="region of interest" description="Disordered" evidence="1">
    <location>
        <begin position="170"/>
        <end position="205"/>
    </location>
</feature>
<evidence type="ECO:0000256" key="3">
    <source>
        <dbReference type="SAM" id="SignalP"/>
    </source>
</evidence>
<organism evidence="4 5">
    <name type="scientific">Glycomyces niveus</name>
    <dbReference type="NCBI Taxonomy" id="2820287"/>
    <lineage>
        <taxon>Bacteria</taxon>
        <taxon>Bacillati</taxon>
        <taxon>Actinomycetota</taxon>
        <taxon>Actinomycetes</taxon>
        <taxon>Glycomycetales</taxon>
        <taxon>Glycomycetaceae</taxon>
        <taxon>Glycomyces</taxon>
    </lineage>
</organism>
<dbReference type="RefSeq" id="WP_208496536.1">
    <property type="nucleotide sequence ID" value="NZ_JAGFNP010000005.1"/>
</dbReference>
<keyword evidence="2" id="KW-0472">Membrane</keyword>
<feature type="transmembrane region" description="Helical" evidence="2">
    <location>
        <begin position="217"/>
        <end position="239"/>
    </location>
</feature>
<name>A0ABS3U4B4_9ACTN</name>
<dbReference type="Proteomes" id="UP000681341">
    <property type="component" value="Unassembled WGS sequence"/>
</dbReference>
<comment type="caution">
    <text evidence="4">The sequence shown here is derived from an EMBL/GenBank/DDBJ whole genome shotgun (WGS) entry which is preliminary data.</text>
</comment>
<reference evidence="4 5" key="1">
    <citation type="submission" date="2021-03" db="EMBL/GenBank/DDBJ databases">
        <title>Glycomyces sp. nov., a novel actinomycete isolated from soil.</title>
        <authorList>
            <person name="Yang X."/>
            <person name="Xu X."/>
        </authorList>
    </citation>
    <scope>NUCLEOTIDE SEQUENCE [LARGE SCALE GENOMIC DNA]</scope>
    <source>
        <strain evidence="4 5">NEAU-S30</strain>
    </source>
</reference>
<feature type="chain" id="PRO_5046228328" description="LPXTG cell wall anchor domain-containing protein" evidence="3">
    <location>
        <begin position="26"/>
        <end position="249"/>
    </location>
</feature>
<protein>
    <recommendedName>
        <fullName evidence="6">LPXTG cell wall anchor domain-containing protein</fullName>
    </recommendedName>
</protein>
<evidence type="ECO:0000313" key="5">
    <source>
        <dbReference type="Proteomes" id="UP000681341"/>
    </source>
</evidence>
<keyword evidence="5" id="KW-1185">Reference proteome</keyword>
<keyword evidence="3" id="KW-0732">Signal</keyword>
<evidence type="ECO:0008006" key="6">
    <source>
        <dbReference type="Google" id="ProtNLM"/>
    </source>
</evidence>
<keyword evidence="2" id="KW-0812">Transmembrane</keyword>
<proteinExistence type="predicted"/>
<evidence type="ECO:0000256" key="1">
    <source>
        <dbReference type="SAM" id="MobiDB-lite"/>
    </source>
</evidence>
<feature type="compositionally biased region" description="Low complexity" evidence="1">
    <location>
        <begin position="195"/>
        <end position="205"/>
    </location>
</feature>
<evidence type="ECO:0000313" key="4">
    <source>
        <dbReference type="EMBL" id="MBO3733580.1"/>
    </source>
</evidence>
<dbReference type="EMBL" id="JAGFNP010000005">
    <property type="protein sequence ID" value="MBO3733580.1"/>
    <property type="molecule type" value="Genomic_DNA"/>
</dbReference>
<dbReference type="InterPro" id="IPR035992">
    <property type="entry name" value="Ricin_B-like_lectins"/>
</dbReference>
<evidence type="ECO:0000256" key="2">
    <source>
        <dbReference type="SAM" id="Phobius"/>
    </source>
</evidence>
<accession>A0ABS3U4B4</accession>
<dbReference type="SUPFAM" id="SSF50370">
    <property type="entry name" value="Ricin B-like lectins"/>
    <property type="match status" value="1"/>
</dbReference>
<gene>
    <name evidence="4" type="ORF">J5V16_12155</name>
</gene>
<feature type="signal peptide" evidence="3">
    <location>
        <begin position="1"/>
        <end position="25"/>
    </location>
</feature>
<keyword evidence="2" id="KW-1133">Transmembrane helix</keyword>